<proteinExistence type="predicted"/>
<dbReference type="EMBL" id="BK015452">
    <property type="protein sequence ID" value="DAE07541.1"/>
    <property type="molecule type" value="Genomic_DNA"/>
</dbReference>
<protein>
    <submittedName>
        <fullName evidence="1">Uncharacterized protein</fullName>
    </submittedName>
</protein>
<accession>A0A8S5PLT5</accession>
<name>A0A8S5PLT5_9CAUD</name>
<organism evidence="1">
    <name type="scientific">Podoviridae sp. ctnCN2</name>
    <dbReference type="NCBI Taxonomy" id="2825274"/>
    <lineage>
        <taxon>Viruses</taxon>
        <taxon>Duplodnaviria</taxon>
        <taxon>Heunggongvirae</taxon>
        <taxon>Uroviricota</taxon>
        <taxon>Caudoviricetes</taxon>
    </lineage>
</organism>
<evidence type="ECO:0000313" key="1">
    <source>
        <dbReference type="EMBL" id="DAE07541.1"/>
    </source>
</evidence>
<sequence>MLSLYIVRRRHKLLCAFRVCCRFCAPTFYSRRCVFAFVAALRQFVANFVNINISKC</sequence>
<reference evidence="1" key="1">
    <citation type="journal article" date="2021" name="Proc. Natl. Acad. Sci. U.S.A.">
        <title>A Catalog of Tens of Thousands of Viruses from Human Metagenomes Reveals Hidden Associations with Chronic Diseases.</title>
        <authorList>
            <person name="Tisza M.J."/>
            <person name="Buck C.B."/>
        </authorList>
    </citation>
    <scope>NUCLEOTIDE SEQUENCE</scope>
    <source>
        <strain evidence="1">CtnCN2</strain>
    </source>
</reference>